<reference evidence="1" key="1">
    <citation type="submission" date="2009-03" db="EMBL/GenBank/DDBJ databases">
        <authorList>
            <person name="Carlson J."/>
            <person name="Booth B."/>
            <person name="Frise E."/>
            <person name="Sandler J."/>
            <person name="Wan K."/>
            <person name="Yu C."/>
            <person name="Celniker S."/>
        </authorList>
    </citation>
    <scope>NUCLEOTIDE SEQUENCE</scope>
</reference>
<accession>C0PV31</accession>
<name>C0PV31_DROME</name>
<dbReference type="EMBL" id="BT072887">
    <property type="protein sequence ID" value="ACN71206.1"/>
    <property type="molecule type" value="mRNA"/>
</dbReference>
<organism evidence="1">
    <name type="scientific">Drosophila melanogaster</name>
    <name type="common">Fruit fly</name>
    <dbReference type="NCBI Taxonomy" id="7227"/>
    <lineage>
        <taxon>Eukaryota</taxon>
        <taxon>Metazoa</taxon>
        <taxon>Ecdysozoa</taxon>
        <taxon>Arthropoda</taxon>
        <taxon>Hexapoda</taxon>
        <taxon>Insecta</taxon>
        <taxon>Pterygota</taxon>
        <taxon>Neoptera</taxon>
        <taxon>Endopterygota</taxon>
        <taxon>Diptera</taxon>
        <taxon>Brachycera</taxon>
        <taxon>Muscomorpha</taxon>
        <taxon>Ephydroidea</taxon>
        <taxon>Drosophilidae</taxon>
        <taxon>Drosophila</taxon>
        <taxon>Sophophora</taxon>
    </lineage>
</organism>
<sequence>MFFVPPRFLSPGRQNWGQSSEAISPSKFIALGVVCGKSVLQMMRMGRMGH</sequence>
<evidence type="ECO:0000313" key="1">
    <source>
        <dbReference type="EMBL" id="ACN71206.1"/>
    </source>
</evidence>
<proteinExistence type="evidence at transcript level"/>
<dbReference type="AlphaFoldDB" id="C0PV31"/>
<protein>
    <submittedName>
        <fullName evidence="1">MIP08107p</fullName>
    </submittedName>
</protein>